<dbReference type="AlphaFoldDB" id="A0AAV9PE74"/>
<keyword evidence="3" id="KW-1185">Reference proteome</keyword>
<comment type="caution">
    <text evidence="2">The sequence shown here is derived from an EMBL/GenBank/DDBJ whole genome shotgun (WGS) entry which is preliminary data.</text>
</comment>
<feature type="transmembrane region" description="Helical" evidence="1">
    <location>
        <begin position="169"/>
        <end position="187"/>
    </location>
</feature>
<dbReference type="EMBL" id="JAVRRT010000007">
    <property type="protein sequence ID" value="KAK5170437.1"/>
    <property type="molecule type" value="Genomic_DNA"/>
</dbReference>
<gene>
    <name evidence="2" type="ORF">LTR77_005025</name>
</gene>
<keyword evidence="1" id="KW-0472">Membrane</keyword>
<evidence type="ECO:0000313" key="3">
    <source>
        <dbReference type="Proteomes" id="UP001337655"/>
    </source>
</evidence>
<evidence type="ECO:0000256" key="1">
    <source>
        <dbReference type="SAM" id="Phobius"/>
    </source>
</evidence>
<evidence type="ECO:0000313" key="2">
    <source>
        <dbReference type="EMBL" id="KAK5170437.1"/>
    </source>
</evidence>
<feature type="transmembrane region" description="Helical" evidence="1">
    <location>
        <begin position="144"/>
        <end position="163"/>
    </location>
</feature>
<reference evidence="2 3" key="1">
    <citation type="submission" date="2023-08" db="EMBL/GenBank/DDBJ databases">
        <title>Black Yeasts Isolated from many extreme environments.</title>
        <authorList>
            <person name="Coleine C."/>
            <person name="Stajich J.E."/>
            <person name="Selbmann L."/>
        </authorList>
    </citation>
    <scope>NUCLEOTIDE SEQUENCE [LARGE SCALE GENOMIC DNA]</scope>
    <source>
        <strain evidence="2 3">CCFEE 5935</strain>
    </source>
</reference>
<keyword evidence="1" id="KW-1133">Transmembrane helix</keyword>
<accession>A0AAV9PE74</accession>
<dbReference type="RefSeq" id="XP_064659635.1">
    <property type="nucleotide sequence ID" value="XM_064802274.1"/>
</dbReference>
<dbReference type="Proteomes" id="UP001337655">
    <property type="component" value="Unassembled WGS sequence"/>
</dbReference>
<sequence length="425" mass="46792">MSGNAANTTIAPPPNWQMLWGNGAGFYNFQLDIVGFLAVLGESSVVANAQALLPPNRPTDLPSRKAWVTSVHTGNAKEHVHHVANILLGEELSLFEVRCVEVTKKQEPKPADRLDTIFRGIQTSARESANYDPPPVKAKATGPLTWVTLTGFFLSVSLFITSFVLGDGYSMLATLLLSFLSTLIGIANKWTLRLAKRPTGNAPDDAGDLVIRYPNGSFLVVKCDDEVARELYFAPEEIKYTIKSPAVYRIISLLATLILMLGIIFLANAKLQLQFAWAASYGIINAAHWAAAALPARSHWDLSCYVIREQSVVGGPENKTFTEALWKAIVLAKGTTWVRNGSSPAAPQTKTWDKWLDDASDLLVTRDELKNPGIGRLVNPVIEWAGDTPEKGTVWNMPKDWDPKAAWDKIYQDKKEEEKAGKIHV</sequence>
<protein>
    <submittedName>
        <fullName evidence="2">Uncharacterized protein</fullName>
    </submittedName>
</protein>
<organism evidence="2 3">
    <name type="scientific">Saxophila tyrrhenica</name>
    <dbReference type="NCBI Taxonomy" id="1690608"/>
    <lineage>
        <taxon>Eukaryota</taxon>
        <taxon>Fungi</taxon>
        <taxon>Dikarya</taxon>
        <taxon>Ascomycota</taxon>
        <taxon>Pezizomycotina</taxon>
        <taxon>Dothideomycetes</taxon>
        <taxon>Dothideomycetidae</taxon>
        <taxon>Mycosphaerellales</taxon>
        <taxon>Extremaceae</taxon>
        <taxon>Saxophila</taxon>
    </lineage>
</organism>
<keyword evidence="1" id="KW-0812">Transmembrane</keyword>
<feature type="transmembrane region" description="Helical" evidence="1">
    <location>
        <begin position="246"/>
        <end position="269"/>
    </location>
</feature>
<proteinExistence type="predicted"/>
<dbReference type="GeneID" id="89926369"/>
<name>A0AAV9PE74_9PEZI</name>